<accession>A0A835U0N4</accession>
<dbReference type="PANTHER" id="PTHR24147:SF53">
    <property type="entry name" value="ANKYRIN REPEAT DOMAIN 26"/>
    <property type="match status" value="1"/>
</dbReference>
<dbReference type="PROSITE" id="PS50297">
    <property type="entry name" value="ANK_REP_REGION"/>
    <property type="match status" value="2"/>
</dbReference>
<name>A0A835U0N4_9PASS</name>
<reference evidence="5 6" key="2">
    <citation type="journal article" date="2021" name="J. Hered.">
        <title>Feather Gene Expression Elucidates the Developmental Basis of Plumage Iridescence in African Starlings.</title>
        <authorList>
            <person name="Rubenstein D.R."/>
            <person name="Corvelo A."/>
            <person name="MacManes M.D."/>
            <person name="Maia R."/>
            <person name="Narzisi G."/>
            <person name="Rousaki A."/>
            <person name="Vandenabeele P."/>
            <person name="Shawkey M.D."/>
            <person name="Solomon J."/>
        </authorList>
    </citation>
    <scope>NUCLEOTIDE SEQUENCE [LARGE SCALE GENOMIC DNA]</scope>
    <source>
        <strain evidence="5">SS15</strain>
    </source>
</reference>
<dbReference type="Proteomes" id="UP000618051">
    <property type="component" value="Unassembled WGS sequence"/>
</dbReference>
<dbReference type="Gene3D" id="1.25.40.20">
    <property type="entry name" value="Ankyrin repeat-containing domain"/>
    <property type="match status" value="2"/>
</dbReference>
<evidence type="ECO:0000313" key="4">
    <source>
        <dbReference type="EMBL" id="KAG0127896.1"/>
    </source>
</evidence>
<dbReference type="PROSITE" id="PS50088">
    <property type="entry name" value="ANK_REPEAT"/>
    <property type="match status" value="3"/>
</dbReference>
<dbReference type="EMBL" id="JADDUC010000014">
    <property type="protein sequence ID" value="KAG0127896.1"/>
    <property type="molecule type" value="Genomic_DNA"/>
</dbReference>
<sequence length="706" mass="76875">MKAVEHQHRDCAAILLEHGADPNQRGVSGNTALHLAVMVSSKSLVELLLEHGADINAKNKLGYTPLTLAITENCEEMVKFLLQKGADVNAQDNVLRTPLTVATVSGNKKAIQLLLHHGAVLPESDKGFYPCQALAKMVQNDIERIGSSCYETPVIPLETPALAESRNQRGDVPKEEATEKEDSGAAADQNKVSVHTIRVQTYRDYKAEGPEQKEDKCPVWNPEPKSEVLDKAAATVLLPADVCRVFPEPSVAKGSNKGAWQAAGAAKEEDNDSLCNPKHLSDLIDKVISPVQCPAGKCSRVGVRSAAEERGKGCQHQLADGGVCVPQAAMSLRGSCGSQAGFSNHSRLYAVSFPLACRLPWPRAHCRFSGLLHRGSPRMEVFSPPIGCQTDPKGQGKLWASAWLPIANSSKLDARSAAVECGKGILPAASVEAEKEDDDSSWDSEKCLLASSILLQTTKEWECTLLQRSAAKTDSEGEGEVSAAVQLPAANSNRLDARSAAVECSKGVLKRAWREVIKEDGVLQPAVGEAEHEDNDSPWDSELPTLQGEDLQLKVDSSTQTDSEQVKQLKDLKEPFHKNDYYAESGKNALKEKKVITVLRNMQGRLVDSFDSSAAAIPQLQEHIQRLQIQMARLEATIQQQAKTIELFETIQQVSYRRLNVPTVHCKNRSHARGNFHSGLLDCSIGLQAKGTFQNRAPLFLPLDRI</sequence>
<dbReference type="AlphaFoldDB" id="A0A835U0N4"/>
<keyword evidence="1" id="KW-0040">ANK repeat</keyword>
<evidence type="ECO:0000256" key="3">
    <source>
        <dbReference type="SAM" id="MobiDB-lite"/>
    </source>
</evidence>
<evidence type="ECO:0000313" key="6">
    <source>
        <dbReference type="Proteomes" id="UP000618051"/>
    </source>
</evidence>
<feature type="repeat" description="ANK" evidence="1">
    <location>
        <begin position="28"/>
        <end position="60"/>
    </location>
</feature>
<dbReference type="EMBL" id="JADDUC020000002">
    <property type="protein sequence ID" value="KAI1242061.1"/>
    <property type="molecule type" value="Genomic_DNA"/>
</dbReference>
<feature type="region of interest" description="Disordered" evidence="3">
    <location>
        <begin position="524"/>
        <end position="544"/>
    </location>
</feature>
<evidence type="ECO:0000256" key="2">
    <source>
        <dbReference type="SAM" id="Coils"/>
    </source>
</evidence>
<feature type="repeat" description="ANK" evidence="1">
    <location>
        <begin position="94"/>
        <end position="126"/>
    </location>
</feature>
<feature type="repeat" description="ANK" evidence="1">
    <location>
        <begin position="61"/>
        <end position="93"/>
    </location>
</feature>
<feature type="compositionally biased region" description="Basic and acidic residues" evidence="3">
    <location>
        <begin position="166"/>
        <end position="183"/>
    </location>
</feature>
<reference evidence="5" key="3">
    <citation type="submission" date="2022-01" db="EMBL/GenBank/DDBJ databases">
        <authorList>
            <person name="Rubenstein D.R."/>
        </authorList>
    </citation>
    <scope>NUCLEOTIDE SEQUENCE</scope>
    <source>
        <strain evidence="5">SS15</strain>
        <tissue evidence="5">Liver</tissue>
    </source>
</reference>
<organism evidence="4">
    <name type="scientific">Lamprotornis superbus</name>
    <dbReference type="NCBI Taxonomy" id="245042"/>
    <lineage>
        <taxon>Eukaryota</taxon>
        <taxon>Metazoa</taxon>
        <taxon>Chordata</taxon>
        <taxon>Craniata</taxon>
        <taxon>Vertebrata</taxon>
        <taxon>Euteleostomi</taxon>
        <taxon>Archelosauria</taxon>
        <taxon>Archosauria</taxon>
        <taxon>Dinosauria</taxon>
        <taxon>Saurischia</taxon>
        <taxon>Theropoda</taxon>
        <taxon>Coelurosauria</taxon>
        <taxon>Aves</taxon>
        <taxon>Neognathae</taxon>
        <taxon>Neoaves</taxon>
        <taxon>Telluraves</taxon>
        <taxon>Australaves</taxon>
        <taxon>Passeriformes</taxon>
        <taxon>Sturnidae</taxon>
        <taxon>Lamprotornis</taxon>
    </lineage>
</organism>
<dbReference type="InterPro" id="IPR002110">
    <property type="entry name" value="Ankyrin_rpt"/>
</dbReference>
<proteinExistence type="predicted"/>
<feature type="coiled-coil region" evidence="2">
    <location>
        <begin position="617"/>
        <end position="644"/>
    </location>
</feature>
<feature type="region of interest" description="Disordered" evidence="3">
    <location>
        <begin position="160"/>
        <end position="193"/>
    </location>
</feature>
<dbReference type="Pfam" id="PF12796">
    <property type="entry name" value="Ank_2"/>
    <property type="match status" value="1"/>
</dbReference>
<dbReference type="SUPFAM" id="SSF48403">
    <property type="entry name" value="Ankyrin repeat"/>
    <property type="match status" value="1"/>
</dbReference>
<dbReference type="InterPro" id="IPR050657">
    <property type="entry name" value="Ankyrin_repeat_domain"/>
</dbReference>
<dbReference type="PRINTS" id="PR01415">
    <property type="entry name" value="ANKYRIN"/>
</dbReference>
<evidence type="ECO:0000313" key="5">
    <source>
        <dbReference type="EMBL" id="KAI1242061.1"/>
    </source>
</evidence>
<dbReference type="PANTHER" id="PTHR24147">
    <property type="entry name" value="ANKYRIN REPEAT DOMAIN 36-RELATED"/>
    <property type="match status" value="1"/>
</dbReference>
<protein>
    <submittedName>
        <fullName evidence="4">Uncharacterized protein</fullName>
    </submittedName>
</protein>
<comment type="caution">
    <text evidence="4">The sequence shown here is derived from an EMBL/GenBank/DDBJ whole genome shotgun (WGS) entry which is preliminary data.</text>
</comment>
<reference evidence="4" key="1">
    <citation type="submission" date="2020-10" db="EMBL/GenBank/DDBJ databases">
        <title>Feather gene expression reveals the developmental basis of iridescence in African starlings.</title>
        <authorList>
            <person name="Rubenstein D.R."/>
        </authorList>
    </citation>
    <scope>NUCLEOTIDE SEQUENCE</scope>
    <source>
        <strain evidence="4">SS15</strain>
        <tissue evidence="4">Liver</tissue>
    </source>
</reference>
<dbReference type="SMART" id="SM00248">
    <property type="entry name" value="ANK"/>
    <property type="match status" value="4"/>
</dbReference>
<keyword evidence="2" id="KW-0175">Coiled coil</keyword>
<keyword evidence="6" id="KW-1185">Reference proteome</keyword>
<evidence type="ECO:0000256" key="1">
    <source>
        <dbReference type="PROSITE-ProRule" id="PRU00023"/>
    </source>
</evidence>
<dbReference type="OrthoDB" id="9995210at2759"/>
<gene>
    <name evidence="5" type="ORF">IHE44_0005577</name>
    <name evidence="4" type="ORF">IHE44_002292</name>
</gene>
<dbReference type="InterPro" id="IPR036770">
    <property type="entry name" value="Ankyrin_rpt-contain_sf"/>
</dbReference>